<comment type="similarity">
    <text evidence="2">Belongs to the TRAFAC class translation factor GTPase superfamily. Classic translation factor GTPase family. PrfC subfamily.</text>
</comment>
<accession>A0A6J5YHX7</accession>
<dbReference type="PROSITE" id="PS00301">
    <property type="entry name" value="G_TR_1"/>
    <property type="match status" value="1"/>
</dbReference>
<dbReference type="SUPFAM" id="SSF54980">
    <property type="entry name" value="EF-G C-terminal domain-like"/>
    <property type="match status" value="1"/>
</dbReference>
<evidence type="ECO:0000256" key="3">
    <source>
        <dbReference type="ARBA" id="ARBA00022490"/>
    </source>
</evidence>
<dbReference type="EMBL" id="CAEMXZ010000097">
    <property type="protein sequence ID" value="CAB4324051.1"/>
    <property type="molecule type" value="Genomic_DNA"/>
</dbReference>
<evidence type="ECO:0000256" key="5">
    <source>
        <dbReference type="ARBA" id="ARBA00022917"/>
    </source>
</evidence>
<dbReference type="InterPro" id="IPR000795">
    <property type="entry name" value="T_Tr_GTP-bd_dom"/>
</dbReference>
<dbReference type="InterPro" id="IPR038467">
    <property type="entry name" value="RF3_dom_3_sf"/>
</dbReference>
<dbReference type="EMBL" id="CAFBNC010000025">
    <property type="protein sequence ID" value="CAB4931765.1"/>
    <property type="molecule type" value="Genomic_DNA"/>
</dbReference>
<gene>
    <name evidence="8" type="ORF">UFOPK1392_01815</name>
    <name evidence="9" type="ORF">UFOPK3733_00715</name>
</gene>
<dbReference type="NCBIfam" id="TIGR00231">
    <property type="entry name" value="small_GTP"/>
    <property type="match status" value="1"/>
</dbReference>
<evidence type="ECO:0000256" key="4">
    <source>
        <dbReference type="ARBA" id="ARBA00022741"/>
    </source>
</evidence>
<evidence type="ECO:0000256" key="2">
    <source>
        <dbReference type="ARBA" id="ARBA00009978"/>
    </source>
</evidence>
<dbReference type="GO" id="GO:0005829">
    <property type="term" value="C:cytosol"/>
    <property type="evidence" value="ECO:0007669"/>
    <property type="project" value="TreeGrafter"/>
</dbReference>
<evidence type="ECO:0000256" key="6">
    <source>
        <dbReference type="ARBA" id="ARBA00023134"/>
    </source>
</evidence>
<dbReference type="AlphaFoldDB" id="A0A6J5YHX7"/>
<evidence type="ECO:0000256" key="1">
    <source>
        <dbReference type="ARBA" id="ARBA00004496"/>
    </source>
</evidence>
<dbReference type="CDD" id="cd04169">
    <property type="entry name" value="RF3"/>
    <property type="match status" value="1"/>
</dbReference>
<keyword evidence="5" id="KW-0648">Protein biosynthesis</keyword>
<dbReference type="Gene3D" id="3.30.70.3280">
    <property type="entry name" value="Peptide chain release factor 3, domain III"/>
    <property type="match status" value="1"/>
</dbReference>
<dbReference type="PRINTS" id="PR00315">
    <property type="entry name" value="ELONGATNFCT"/>
</dbReference>
<evidence type="ECO:0000313" key="8">
    <source>
        <dbReference type="EMBL" id="CAB4324051.1"/>
    </source>
</evidence>
<keyword evidence="6" id="KW-0342">GTP-binding</keyword>
<dbReference type="SUPFAM" id="SSF50447">
    <property type="entry name" value="Translation proteins"/>
    <property type="match status" value="1"/>
</dbReference>
<keyword evidence="3" id="KW-0963">Cytoplasm</keyword>
<organism evidence="8">
    <name type="scientific">freshwater metagenome</name>
    <dbReference type="NCBI Taxonomy" id="449393"/>
    <lineage>
        <taxon>unclassified sequences</taxon>
        <taxon>metagenomes</taxon>
        <taxon>ecological metagenomes</taxon>
    </lineage>
</organism>
<dbReference type="InterPro" id="IPR053905">
    <property type="entry name" value="EF-G-like_DII"/>
</dbReference>
<dbReference type="InterPro" id="IPR031157">
    <property type="entry name" value="G_TR_CS"/>
</dbReference>
<dbReference type="FunFam" id="3.40.50.300:FF:000542">
    <property type="entry name" value="Peptide chain release factor 3"/>
    <property type="match status" value="1"/>
</dbReference>
<dbReference type="HAMAP" id="MF_00072">
    <property type="entry name" value="Rel_fac_3"/>
    <property type="match status" value="1"/>
</dbReference>
<dbReference type="InterPro" id="IPR035647">
    <property type="entry name" value="EFG_III/V"/>
</dbReference>
<reference evidence="8" key="1">
    <citation type="submission" date="2020-05" db="EMBL/GenBank/DDBJ databases">
        <authorList>
            <person name="Chiriac C."/>
            <person name="Salcher M."/>
            <person name="Ghai R."/>
            <person name="Kavagutti S V."/>
        </authorList>
    </citation>
    <scope>NUCLEOTIDE SEQUENCE</scope>
</reference>
<dbReference type="InterPro" id="IPR032090">
    <property type="entry name" value="RF3_C"/>
</dbReference>
<comment type="subcellular location">
    <subcellularLocation>
        <location evidence="1">Cytoplasm</location>
    </subcellularLocation>
</comment>
<dbReference type="SUPFAM" id="SSF52540">
    <property type="entry name" value="P-loop containing nucleoside triphosphate hydrolases"/>
    <property type="match status" value="1"/>
</dbReference>
<dbReference type="PANTHER" id="PTHR43556">
    <property type="entry name" value="PEPTIDE CHAIN RELEASE FACTOR RF3"/>
    <property type="match status" value="1"/>
</dbReference>
<keyword evidence="4" id="KW-0547">Nucleotide-binding</keyword>
<dbReference type="GO" id="GO:0003924">
    <property type="term" value="F:GTPase activity"/>
    <property type="evidence" value="ECO:0007669"/>
    <property type="project" value="InterPro"/>
</dbReference>
<dbReference type="InterPro" id="IPR041732">
    <property type="entry name" value="RF3_GTP-bd"/>
</dbReference>
<dbReference type="PROSITE" id="PS51722">
    <property type="entry name" value="G_TR_2"/>
    <property type="match status" value="1"/>
</dbReference>
<dbReference type="InterPro" id="IPR005225">
    <property type="entry name" value="Small_GTP-bd"/>
</dbReference>
<dbReference type="Pfam" id="PF16658">
    <property type="entry name" value="RF3_C"/>
    <property type="match status" value="1"/>
</dbReference>
<dbReference type="Gene3D" id="3.40.50.300">
    <property type="entry name" value="P-loop containing nucleotide triphosphate hydrolases"/>
    <property type="match status" value="1"/>
</dbReference>
<dbReference type="Pfam" id="PF00009">
    <property type="entry name" value="GTP_EFTU"/>
    <property type="match status" value="1"/>
</dbReference>
<dbReference type="GO" id="GO:0005525">
    <property type="term" value="F:GTP binding"/>
    <property type="evidence" value="ECO:0007669"/>
    <property type="project" value="UniProtKB-KW"/>
</dbReference>
<dbReference type="GO" id="GO:0016150">
    <property type="term" value="F:translation release factor activity, codon nonspecific"/>
    <property type="evidence" value="ECO:0007669"/>
    <property type="project" value="TreeGrafter"/>
</dbReference>
<dbReference type="PANTHER" id="PTHR43556:SF2">
    <property type="entry name" value="PEPTIDE CHAIN RELEASE FACTOR RF3"/>
    <property type="match status" value="1"/>
</dbReference>
<dbReference type="NCBIfam" id="TIGR00503">
    <property type="entry name" value="prfC"/>
    <property type="match status" value="1"/>
</dbReference>
<feature type="domain" description="Tr-type G" evidence="7">
    <location>
        <begin position="9"/>
        <end position="276"/>
    </location>
</feature>
<evidence type="ECO:0000313" key="9">
    <source>
        <dbReference type="EMBL" id="CAB4931765.1"/>
    </source>
</evidence>
<dbReference type="Pfam" id="PF22042">
    <property type="entry name" value="EF-G_D2"/>
    <property type="match status" value="1"/>
</dbReference>
<dbReference type="InterPro" id="IPR027417">
    <property type="entry name" value="P-loop_NTPase"/>
</dbReference>
<dbReference type="InterPro" id="IPR004548">
    <property type="entry name" value="PrfC"/>
</dbReference>
<name>A0A6J5YHX7_9ZZZZ</name>
<dbReference type="InterPro" id="IPR009000">
    <property type="entry name" value="Transl_B-barrel_sf"/>
</dbReference>
<dbReference type="Gene3D" id="2.40.30.10">
    <property type="entry name" value="Translation factors"/>
    <property type="match status" value="1"/>
</dbReference>
<evidence type="ECO:0000259" key="7">
    <source>
        <dbReference type="PROSITE" id="PS51722"/>
    </source>
</evidence>
<sequence length="528" mass="57943">MATPADEAARRRTFAIISHPDAGKTTLTEKFLLYGGALTNEAGAVKARSGRRSATSDWMALEQQRGISITSTVLQFPYRDCVVNLLDTPGHRDFSEDTYRVLAAADAAIMVLDAAKGIEPQTLKLFDVCRQRDLPLLTFINKWDRPGLDAFELVDQIEKQIGLVVTPVTWPVGIAGDFRGVVDRRDGLFTRFTRVARGATEAPEETVSPDRAAIDEGPAWNTALDEISLLDEVGADLDIELFQGAQSTPAFFGSALTNFGVRKLLDAVVDLVPSPSARPSTDGTIRSLNDPFSGFVFKVQANMDPSHRDRIAFLRVCSGKFERGMVITHGTTGKPFATKYAHQVFGSERETIDEAFPGDVVGLVNATEVRVGDTLWLDQPVEFPAIPSFAPEYFSVARVRDTGRFKQFRRGIAQLDEEGVVQVLRDAELGDQAPVLAAVGPMQFDVAVYRLENEFGAPVELSPTNYKVARRTTTESALAMRGMRGVRILHRADGTVMALFESQYWLERLEADNPDLVLERLVAEGSAG</sequence>
<dbReference type="NCBIfam" id="NF001964">
    <property type="entry name" value="PRK00741.1"/>
    <property type="match status" value="1"/>
</dbReference>
<proteinExistence type="inferred from homology"/>
<protein>
    <submittedName>
        <fullName evidence="8">Unannotated protein</fullName>
    </submittedName>
</protein>